<feature type="compositionally biased region" description="Basic and acidic residues" evidence="1">
    <location>
        <begin position="79"/>
        <end position="91"/>
    </location>
</feature>
<dbReference type="WBParaSite" id="TMUE_1000002934.1">
    <property type="protein sequence ID" value="TMUE_1000002934.1"/>
    <property type="gene ID" value="WBGene00298547"/>
</dbReference>
<keyword evidence="2" id="KW-1185">Reference proteome</keyword>
<dbReference type="AlphaFoldDB" id="A0A5S6Q6V9"/>
<name>A0A5S6Q6V9_TRIMR</name>
<sequence length="91" mass="10011">MEVHKPLPARLRKAFAEEVHSGKAPPCFPTGPPNVRPREPTLRRPEIPVSPKEQTLARTFGHPATTSALFSKAHSKHPSRADGSQEGRLCK</sequence>
<protein>
    <submittedName>
        <fullName evidence="3">Uncharacterized protein</fullName>
    </submittedName>
</protein>
<evidence type="ECO:0000256" key="1">
    <source>
        <dbReference type="SAM" id="MobiDB-lite"/>
    </source>
</evidence>
<feature type="compositionally biased region" description="Basic and acidic residues" evidence="1">
    <location>
        <begin position="36"/>
        <end position="46"/>
    </location>
</feature>
<accession>A0A5S6Q6V9</accession>
<feature type="region of interest" description="Disordered" evidence="1">
    <location>
        <begin position="20"/>
        <end position="91"/>
    </location>
</feature>
<dbReference type="Proteomes" id="UP000046395">
    <property type="component" value="Unassembled WGS sequence"/>
</dbReference>
<evidence type="ECO:0000313" key="3">
    <source>
        <dbReference type="WBParaSite" id="TMUE_1000002934.1"/>
    </source>
</evidence>
<proteinExistence type="predicted"/>
<organism evidence="2 3">
    <name type="scientific">Trichuris muris</name>
    <name type="common">Mouse whipworm</name>
    <dbReference type="NCBI Taxonomy" id="70415"/>
    <lineage>
        <taxon>Eukaryota</taxon>
        <taxon>Metazoa</taxon>
        <taxon>Ecdysozoa</taxon>
        <taxon>Nematoda</taxon>
        <taxon>Enoplea</taxon>
        <taxon>Dorylaimia</taxon>
        <taxon>Trichinellida</taxon>
        <taxon>Trichuridae</taxon>
        <taxon>Trichuris</taxon>
    </lineage>
</organism>
<evidence type="ECO:0000313" key="2">
    <source>
        <dbReference type="Proteomes" id="UP000046395"/>
    </source>
</evidence>
<reference evidence="3" key="1">
    <citation type="submission" date="2019-12" db="UniProtKB">
        <authorList>
            <consortium name="WormBaseParasite"/>
        </authorList>
    </citation>
    <scope>IDENTIFICATION</scope>
</reference>
<feature type="compositionally biased region" description="Pro residues" evidence="1">
    <location>
        <begin position="26"/>
        <end position="35"/>
    </location>
</feature>